<name>A0A521CNV2_SACCC</name>
<evidence type="ECO:0000313" key="7">
    <source>
        <dbReference type="EMBL" id="SMO61068.1"/>
    </source>
</evidence>
<proteinExistence type="predicted"/>
<feature type="transmembrane region" description="Helical" evidence="5">
    <location>
        <begin position="75"/>
        <end position="98"/>
    </location>
</feature>
<dbReference type="PANTHER" id="PTHR21016">
    <property type="entry name" value="BETA-AMYLOID BINDING PROTEIN-RELATED"/>
    <property type="match status" value="1"/>
</dbReference>
<feature type="domain" description="TM2" evidence="6">
    <location>
        <begin position="45"/>
        <end position="93"/>
    </location>
</feature>
<keyword evidence="4 5" id="KW-0472">Membrane</keyword>
<keyword evidence="2 5" id="KW-0812">Transmembrane</keyword>
<gene>
    <name evidence="7" type="ORF">SAMN06265379_103351</name>
</gene>
<evidence type="ECO:0000256" key="4">
    <source>
        <dbReference type="ARBA" id="ARBA00023136"/>
    </source>
</evidence>
<evidence type="ECO:0000256" key="1">
    <source>
        <dbReference type="ARBA" id="ARBA00004141"/>
    </source>
</evidence>
<keyword evidence="8" id="KW-1185">Reference proteome</keyword>
<dbReference type="Proteomes" id="UP000319040">
    <property type="component" value="Unassembled WGS sequence"/>
</dbReference>
<dbReference type="PANTHER" id="PTHR21016:SF25">
    <property type="entry name" value="TM2 DOMAIN-CONTAINING PROTEIN DDB_G0277895-RELATED"/>
    <property type="match status" value="1"/>
</dbReference>
<organism evidence="7 8">
    <name type="scientific">Saccharicrinis carchari</name>
    <dbReference type="NCBI Taxonomy" id="1168039"/>
    <lineage>
        <taxon>Bacteria</taxon>
        <taxon>Pseudomonadati</taxon>
        <taxon>Bacteroidota</taxon>
        <taxon>Bacteroidia</taxon>
        <taxon>Marinilabiliales</taxon>
        <taxon>Marinilabiliaceae</taxon>
        <taxon>Saccharicrinis</taxon>
    </lineage>
</organism>
<dbReference type="GO" id="GO:0016020">
    <property type="term" value="C:membrane"/>
    <property type="evidence" value="ECO:0007669"/>
    <property type="project" value="UniProtKB-SubCell"/>
</dbReference>
<dbReference type="AlphaFoldDB" id="A0A521CNV2"/>
<dbReference type="EMBL" id="FXTB01000003">
    <property type="protein sequence ID" value="SMO61068.1"/>
    <property type="molecule type" value="Genomic_DNA"/>
</dbReference>
<accession>A0A521CNV2</accession>
<evidence type="ECO:0000256" key="5">
    <source>
        <dbReference type="SAM" id="Phobius"/>
    </source>
</evidence>
<evidence type="ECO:0000256" key="2">
    <source>
        <dbReference type="ARBA" id="ARBA00022692"/>
    </source>
</evidence>
<dbReference type="Pfam" id="PF05154">
    <property type="entry name" value="TM2"/>
    <property type="match status" value="1"/>
</dbReference>
<comment type="subcellular location">
    <subcellularLocation>
        <location evidence="1">Membrane</location>
        <topology evidence="1">Multi-pass membrane protein</topology>
    </subcellularLocation>
</comment>
<dbReference type="RefSeq" id="WP_142533040.1">
    <property type="nucleotide sequence ID" value="NZ_FXTB01000003.1"/>
</dbReference>
<protein>
    <submittedName>
        <fullName evidence="7">TM2 domain-containing protein</fullName>
    </submittedName>
</protein>
<sequence length="112" mass="12614">MEAQKVDMFIMTNGKYFESHEVIQIREQLLQLDDSKWSLIQTLQFKDPTTSLIVSLLGGSLGIDRFMIGDTGLGIGKLLTCGGFGIWAIIDWFIIMGATREKNIAKLRQALY</sequence>
<evidence type="ECO:0000259" key="6">
    <source>
        <dbReference type="Pfam" id="PF05154"/>
    </source>
</evidence>
<dbReference type="InterPro" id="IPR007829">
    <property type="entry name" value="TM2"/>
</dbReference>
<evidence type="ECO:0000313" key="8">
    <source>
        <dbReference type="Proteomes" id="UP000319040"/>
    </source>
</evidence>
<keyword evidence="3 5" id="KW-1133">Transmembrane helix</keyword>
<evidence type="ECO:0000256" key="3">
    <source>
        <dbReference type="ARBA" id="ARBA00022989"/>
    </source>
</evidence>
<dbReference type="OrthoDB" id="9816361at2"/>
<reference evidence="7 8" key="1">
    <citation type="submission" date="2017-05" db="EMBL/GenBank/DDBJ databases">
        <authorList>
            <person name="Varghese N."/>
            <person name="Submissions S."/>
        </authorList>
    </citation>
    <scope>NUCLEOTIDE SEQUENCE [LARGE SCALE GENOMIC DNA]</scope>
    <source>
        <strain evidence="7 8">DSM 27040</strain>
    </source>
</reference>
<dbReference type="InterPro" id="IPR050932">
    <property type="entry name" value="TM2D1-3-like"/>
</dbReference>